<sequence>MRSKVFHTGRLGVCFYARSTWQHREFLTPCVSVSCLNDKDAYVDVELRALCFGIGFRLIFIKHLRK</sequence>
<evidence type="ECO:0000313" key="1">
    <source>
        <dbReference type="EMBL" id="DAD90149.1"/>
    </source>
</evidence>
<protein>
    <submittedName>
        <fullName evidence="1">Uncharacterized protein</fullName>
    </submittedName>
</protein>
<name>A0A8S5N5X6_9CAUD</name>
<dbReference type="EMBL" id="BK015078">
    <property type="protein sequence ID" value="DAD90149.1"/>
    <property type="molecule type" value="Genomic_DNA"/>
</dbReference>
<accession>A0A8S5N5X6</accession>
<organism evidence="1">
    <name type="scientific">Siphoviridae sp. ctfWC31</name>
    <dbReference type="NCBI Taxonomy" id="2826414"/>
    <lineage>
        <taxon>Viruses</taxon>
        <taxon>Duplodnaviria</taxon>
        <taxon>Heunggongvirae</taxon>
        <taxon>Uroviricota</taxon>
        <taxon>Caudoviricetes</taxon>
    </lineage>
</organism>
<proteinExistence type="predicted"/>
<reference evidence="1" key="1">
    <citation type="journal article" date="2021" name="Proc. Natl. Acad. Sci. U.S.A.">
        <title>A Catalog of Tens of Thousands of Viruses from Human Metagenomes Reveals Hidden Associations with Chronic Diseases.</title>
        <authorList>
            <person name="Tisza M.J."/>
            <person name="Buck C.B."/>
        </authorList>
    </citation>
    <scope>NUCLEOTIDE SEQUENCE</scope>
    <source>
        <strain evidence="1">CtfWC31</strain>
    </source>
</reference>